<dbReference type="InterPro" id="IPR000524">
    <property type="entry name" value="Tscrpt_reg_HTH_GntR"/>
</dbReference>
<evidence type="ECO:0000259" key="4">
    <source>
        <dbReference type="PROSITE" id="PS50949"/>
    </source>
</evidence>
<evidence type="ECO:0000256" key="1">
    <source>
        <dbReference type="ARBA" id="ARBA00023015"/>
    </source>
</evidence>
<keyword evidence="6" id="KW-1185">Reference proteome</keyword>
<dbReference type="SMART" id="SM00895">
    <property type="entry name" value="FCD"/>
    <property type="match status" value="1"/>
</dbReference>
<dbReference type="InterPro" id="IPR011711">
    <property type="entry name" value="GntR_C"/>
</dbReference>
<dbReference type="GO" id="GO:0003677">
    <property type="term" value="F:DNA binding"/>
    <property type="evidence" value="ECO:0007669"/>
    <property type="project" value="UniProtKB-KW"/>
</dbReference>
<keyword evidence="3" id="KW-0804">Transcription</keyword>
<dbReference type="InterPro" id="IPR036390">
    <property type="entry name" value="WH_DNA-bd_sf"/>
</dbReference>
<dbReference type="InterPro" id="IPR036388">
    <property type="entry name" value="WH-like_DNA-bd_sf"/>
</dbReference>
<evidence type="ECO:0000313" key="6">
    <source>
        <dbReference type="Proteomes" id="UP000035009"/>
    </source>
</evidence>
<dbReference type="Proteomes" id="UP000035009">
    <property type="component" value="Unassembled WGS sequence"/>
</dbReference>
<name>M3VDJ5_GORML</name>
<dbReference type="Gene3D" id="1.20.120.530">
    <property type="entry name" value="GntR ligand-binding domain-like"/>
    <property type="match status" value="1"/>
</dbReference>
<feature type="domain" description="HTH gntR-type" evidence="4">
    <location>
        <begin position="1"/>
        <end position="67"/>
    </location>
</feature>
<dbReference type="EMBL" id="BAOP01000003">
    <property type="protein sequence ID" value="GAC78529.1"/>
    <property type="molecule type" value="Genomic_DNA"/>
</dbReference>
<dbReference type="Pfam" id="PF07729">
    <property type="entry name" value="FCD"/>
    <property type="match status" value="1"/>
</dbReference>
<dbReference type="SUPFAM" id="SSF46785">
    <property type="entry name" value="Winged helix' DNA-binding domain"/>
    <property type="match status" value="1"/>
</dbReference>
<protein>
    <submittedName>
        <fullName evidence="5">Putative GntR family transcriptional regulator</fullName>
    </submittedName>
</protein>
<dbReference type="PANTHER" id="PTHR43537:SF47">
    <property type="entry name" value="REGULATORY PROTEIN GNTR HTH"/>
    <property type="match status" value="1"/>
</dbReference>
<evidence type="ECO:0000256" key="3">
    <source>
        <dbReference type="ARBA" id="ARBA00023163"/>
    </source>
</evidence>
<dbReference type="CDD" id="cd07377">
    <property type="entry name" value="WHTH_GntR"/>
    <property type="match status" value="1"/>
</dbReference>
<dbReference type="AlphaFoldDB" id="M3VDJ5"/>
<dbReference type="SMART" id="SM00345">
    <property type="entry name" value="HTH_GNTR"/>
    <property type="match status" value="1"/>
</dbReference>
<sequence length="214" mass="22535">MADQAAALLLDRVRGGEWALGAKLPGENTLAGQLGVGRSTVREAIRQLAGRGVLISRQGSGVFVAALDAAEDRAEVMRRASIVAVIEARVAIEAEAAALAAERRTPAQMREIRRALAARAVAVHDAAAHVDADLAFHRAVVVAAGNPVLTDLYDLSTPRMREAMIDMLAMVGRFGSDADHAAHSDLADAVADRRGHDAARASRDHLTALKEALS</sequence>
<dbReference type="Pfam" id="PF00392">
    <property type="entry name" value="GntR"/>
    <property type="match status" value="1"/>
</dbReference>
<organism evidence="5 6">
    <name type="scientific">Gordonia malaquae NBRC 108250</name>
    <dbReference type="NCBI Taxonomy" id="1223542"/>
    <lineage>
        <taxon>Bacteria</taxon>
        <taxon>Bacillati</taxon>
        <taxon>Actinomycetota</taxon>
        <taxon>Actinomycetes</taxon>
        <taxon>Mycobacteriales</taxon>
        <taxon>Gordoniaceae</taxon>
        <taxon>Gordonia</taxon>
    </lineage>
</organism>
<proteinExistence type="predicted"/>
<evidence type="ECO:0000313" key="5">
    <source>
        <dbReference type="EMBL" id="GAC78529.1"/>
    </source>
</evidence>
<keyword evidence="1" id="KW-0805">Transcription regulation</keyword>
<evidence type="ECO:0000256" key="2">
    <source>
        <dbReference type="ARBA" id="ARBA00023125"/>
    </source>
</evidence>
<dbReference type="PRINTS" id="PR00035">
    <property type="entry name" value="HTHGNTR"/>
</dbReference>
<dbReference type="SUPFAM" id="SSF48008">
    <property type="entry name" value="GntR ligand-binding domain-like"/>
    <property type="match status" value="1"/>
</dbReference>
<dbReference type="PANTHER" id="PTHR43537">
    <property type="entry name" value="TRANSCRIPTIONAL REGULATOR, GNTR FAMILY"/>
    <property type="match status" value="1"/>
</dbReference>
<reference evidence="5 6" key="1">
    <citation type="submission" date="2013-02" db="EMBL/GenBank/DDBJ databases">
        <title>Whole genome shotgun sequence of Gordonia malaquae NBRC 108250.</title>
        <authorList>
            <person name="Yoshida I."/>
            <person name="Hosoyama A."/>
            <person name="Tsuchikane K."/>
            <person name="Ando Y."/>
            <person name="Baba S."/>
            <person name="Ohji S."/>
            <person name="Hamada M."/>
            <person name="Tamura T."/>
            <person name="Yamazoe A."/>
            <person name="Yamazaki S."/>
            <person name="Fujita N."/>
        </authorList>
    </citation>
    <scope>NUCLEOTIDE SEQUENCE [LARGE SCALE GENOMIC DNA]</scope>
    <source>
        <strain evidence="5 6">NBRC 108250</strain>
    </source>
</reference>
<dbReference type="eggNOG" id="COG2186">
    <property type="taxonomic scope" value="Bacteria"/>
</dbReference>
<dbReference type="Gene3D" id="1.10.10.10">
    <property type="entry name" value="Winged helix-like DNA-binding domain superfamily/Winged helix DNA-binding domain"/>
    <property type="match status" value="1"/>
</dbReference>
<dbReference type="PROSITE" id="PS50949">
    <property type="entry name" value="HTH_GNTR"/>
    <property type="match status" value="1"/>
</dbReference>
<gene>
    <name evidence="5" type="ORF">GM1_003_02680</name>
</gene>
<dbReference type="InterPro" id="IPR008920">
    <property type="entry name" value="TF_FadR/GntR_C"/>
</dbReference>
<comment type="caution">
    <text evidence="5">The sequence shown here is derived from an EMBL/GenBank/DDBJ whole genome shotgun (WGS) entry which is preliminary data.</text>
</comment>
<dbReference type="GO" id="GO:0003700">
    <property type="term" value="F:DNA-binding transcription factor activity"/>
    <property type="evidence" value="ECO:0007669"/>
    <property type="project" value="InterPro"/>
</dbReference>
<accession>M3VDJ5</accession>
<dbReference type="STRING" id="410332.SAMN04488550_2511"/>
<keyword evidence="2" id="KW-0238">DNA-binding</keyword>